<comment type="subunit">
    <text evidence="2">Homodimer.</text>
</comment>
<comment type="caution">
    <text evidence="4">The sequence shown here is derived from an EMBL/GenBank/DDBJ whole genome shotgun (WGS) entry which is preliminary data.</text>
</comment>
<dbReference type="Proteomes" id="UP000605990">
    <property type="component" value="Unassembled WGS sequence"/>
</dbReference>
<dbReference type="InterPro" id="IPR050087">
    <property type="entry name" value="AON_synthase_class-II"/>
</dbReference>
<dbReference type="InterPro" id="IPR015424">
    <property type="entry name" value="PyrdxlP-dep_Trfase"/>
</dbReference>
<keyword evidence="5" id="KW-1185">Reference proteome</keyword>
<comment type="function">
    <text evidence="2">Catalyzes the cleavage of 2-amino-3-ketobutyrate to glycine and acetyl-CoA.</text>
</comment>
<dbReference type="EMBL" id="JACRUN010000004">
    <property type="protein sequence ID" value="MBC5834964.1"/>
    <property type="molecule type" value="Genomic_DNA"/>
</dbReference>
<dbReference type="HAMAP" id="MF_00985">
    <property type="entry name" value="2am3keto_CoA_ligase"/>
    <property type="match status" value="1"/>
</dbReference>
<reference evidence="4 5" key="1">
    <citation type="submission" date="2020-08" db="EMBL/GenBank/DDBJ databases">
        <title>Description of novel Flavobacterium F-408 isolate.</title>
        <authorList>
            <person name="Saticioglu I.B."/>
            <person name="Duman M."/>
            <person name="Altun S."/>
        </authorList>
    </citation>
    <scope>NUCLEOTIDE SEQUENCE [LARGE SCALE GENOMIC DNA]</scope>
    <source>
        <strain evidence="4 5">F-408</strain>
    </source>
</reference>
<organism evidence="4 5">
    <name type="scientific">Flavobacterium bernardetii</name>
    <dbReference type="NCBI Taxonomy" id="2813823"/>
    <lineage>
        <taxon>Bacteria</taxon>
        <taxon>Pseudomonadati</taxon>
        <taxon>Bacteroidota</taxon>
        <taxon>Flavobacteriia</taxon>
        <taxon>Flavobacteriales</taxon>
        <taxon>Flavobacteriaceae</taxon>
        <taxon>Flavobacterium</taxon>
    </lineage>
</organism>
<dbReference type="Gene3D" id="3.90.1150.10">
    <property type="entry name" value="Aspartate Aminotransferase, domain 1"/>
    <property type="match status" value="1"/>
</dbReference>
<dbReference type="EC" id="2.3.1.29" evidence="2"/>
<dbReference type="SUPFAM" id="SSF53383">
    <property type="entry name" value="PLP-dependent transferases"/>
    <property type="match status" value="1"/>
</dbReference>
<keyword evidence="2" id="KW-0663">Pyridoxal phosphate</keyword>
<feature type="binding site" evidence="2">
    <location>
        <position position="367"/>
    </location>
    <ligand>
        <name>substrate</name>
    </ligand>
</feature>
<name>A0ABR7IZC5_9FLAO</name>
<feature type="binding site" evidence="2">
    <location>
        <position position="135"/>
    </location>
    <ligand>
        <name>substrate</name>
    </ligand>
</feature>
<proteinExistence type="inferred from homology"/>
<evidence type="ECO:0000313" key="4">
    <source>
        <dbReference type="EMBL" id="MBC5834964.1"/>
    </source>
</evidence>
<dbReference type="GO" id="GO:0008890">
    <property type="term" value="F:glycine C-acetyltransferase activity"/>
    <property type="evidence" value="ECO:0007669"/>
    <property type="project" value="UniProtKB-EC"/>
</dbReference>
<dbReference type="CDD" id="cd06454">
    <property type="entry name" value="KBL_like"/>
    <property type="match status" value="1"/>
</dbReference>
<dbReference type="NCBIfam" id="NF005394">
    <property type="entry name" value="PRK06939.1"/>
    <property type="match status" value="1"/>
</dbReference>
<sequence>MYGKIQEHLQNELNAIQQNGLYKKERIITSPQGAEIIVNGETVLNFCANNYLGLSSHPEVVQAAKDALDSHGFGMSSVRFICGTQDIHKQLEAEIADFYGTEDTILYAAAFDANGGVFEPLLGEEDCIISDSLNHASIIDGVRLCKAARYRYENSNMEQLEEQLIKATEAGHRFKLIVTDGVFSMDGLVAPLDKICDLADKYDALVMVDECHAAGFIGATGKGTMEAKGVMGRVDIITGTLGKALGGAMGGYTTAKKEVIEILRQRSRPYLFSNSLSPAIVGASLKVFELLKKDNSLRDKLEWNTNYFKEGMRKAGLDFIDGDSAIVPVMLYDAKLSQVMADELLKLGIYVIGFFFPVVPKEKARIRVQLSAAHTKEHLDKAIESFTIVGKKLSIIQ</sequence>
<evidence type="ECO:0000259" key="3">
    <source>
        <dbReference type="Pfam" id="PF00155"/>
    </source>
</evidence>
<evidence type="ECO:0000313" key="5">
    <source>
        <dbReference type="Proteomes" id="UP000605990"/>
    </source>
</evidence>
<dbReference type="PANTHER" id="PTHR13693">
    <property type="entry name" value="CLASS II AMINOTRANSFERASE/8-AMINO-7-OXONONANOATE SYNTHASE"/>
    <property type="match status" value="1"/>
</dbReference>
<gene>
    <name evidence="2 4" type="primary">kbl</name>
    <name evidence="4" type="ORF">H8R27_08700</name>
</gene>
<feature type="modified residue" description="N6-(pyridoxal phosphate)lysine" evidence="2">
    <location>
        <position position="243"/>
    </location>
</feature>
<comment type="similarity">
    <text evidence="2">Belongs to the class-II pyridoxal-phosphate-dependent aminotransferase family.</text>
</comment>
<dbReference type="InterPro" id="IPR004839">
    <property type="entry name" value="Aminotransferase_I/II_large"/>
</dbReference>
<protein>
    <recommendedName>
        <fullName evidence="2">2-amino-3-ketobutyrate coenzyme A ligase</fullName>
        <shortName evidence="2">AKB ligase</shortName>
        <ecNumber evidence="2">2.3.1.29</ecNumber>
    </recommendedName>
    <alternativeName>
        <fullName evidence="2">Glycine acetyltransferase</fullName>
    </alternativeName>
</protein>
<comment type="cofactor">
    <cofactor evidence="2">
        <name>pyridoxal 5'-phosphate</name>
        <dbReference type="ChEBI" id="CHEBI:597326"/>
    </cofactor>
    <text evidence="2">Binds 1 pyridoxal phosphate per subunit.</text>
</comment>
<feature type="binding site" evidence="2">
    <location>
        <begin position="273"/>
        <end position="274"/>
    </location>
    <ligand>
        <name>pyridoxal 5'-phosphate</name>
        <dbReference type="ChEBI" id="CHEBI:597326"/>
        <note>ligand shared between dimeric partners</note>
    </ligand>
</feature>
<dbReference type="PANTHER" id="PTHR13693:SF103">
    <property type="entry name" value="AMINOTRANSFERASE CLASS I_CLASSII DOMAIN-CONTAINING PROTEIN"/>
    <property type="match status" value="1"/>
</dbReference>
<feature type="binding site" description="in other chain" evidence="2">
    <location>
        <begin position="240"/>
        <end position="243"/>
    </location>
    <ligand>
        <name>pyridoxal 5'-phosphate</name>
        <dbReference type="ChEBI" id="CHEBI:597326"/>
        <note>ligand shared between dimeric partners</note>
    </ligand>
</feature>
<evidence type="ECO:0000256" key="2">
    <source>
        <dbReference type="HAMAP-Rule" id="MF_00985"/>
    </source>
</evidence>
<dbReference type="InterPro" id="IPR011282">
    <property type="entry name" value="2am3keto_CoA_ligase"/>
</dbReference>
<accession>A0ABR7IZC5</accession>
<dbReference type="Pfam" id="PF00155">
    <property type="entry name" value="Aminotran_1_2"/>
    <property type="match status" value="1"/>
</dbReference>
<dbReference type="RefSeq" id="WP_166128193.1">
    <property type="nucleotide sequence ID" value="NZ_JAANOQ010000005.1"/>
</dbReference>
<keyword evidence="2 4" id="KW-0012">Acyltransferase</keyword>
<comment type="catalytic activity">
    <reaction evidence="2">
        <text>glycine + acetyl-CoA = (2S)-2-amino-3-oxobutanoate + CoA</text>
        <dbReference type="Rhea" id="RHEA:20736"/>
        <dbReference type="ChEBI" id="CHEBI:57287"/>
        <dbReference type="ChEBI" id="CHEBI:57288"/>
        <dbReference type="ChEBI" id="CHEBI:57305"/>
        <dbReference type="ChEBI" id="CHEBI:78948"/>
        <dbReference type="EC" id="2.3.1.29"/>
    </reaction>
</comment>
<dbReference type="InterPro" id="IPR015421">
    <property type="entry name" value="PyrdxlP-dep_Trfase_major"/>
</dbReference>
<comment type="pathway">
    <text evidence="2">Amino-acid degradation; L-threonine degradation via oxydo-reductase pathway; glycine from L-threonine: step 2/2.</text>
</comment>
<keyword evidence="1 2" id="KW-0808">Transferase</keyword>
<feature type="binding site" description="in other chain" evidence="2">
    <location>
        <position position="184"/>
    </location>
    <ligand>
        <name>pyridoxal 5'-phosphate</name>
        <dbReference type="ChEBI" id="CHEBI:597326"/>
        <note>ligand shared between dimeric partners</note>
    </ligand>
</feature>
<dbReference type="Gene3D" id="3.40.640.10">
    <property type="entry name" value="Type I PLP-dependent aspartate aminotransferase-like (Major domain)"/>
    <property type="match status" value="1"/>
</dbReference>
<comment type="caution">
    <text evidence="2">Lacks conserved residue(s) required for the propagation of feature annotation.</text>
</comment>
<evidence type="ECO:0000256" key="1">
    <source>
        <dbReference type="ARBA" id="ARBA00022679"/>
    </source>
</evidence>
<feature type="domain" description="Aminotransferase class I/classII large" evidence="3">
    <location>
        <begin position="42"/>
        <end position="385"/>
    </location>
</feature>
<dbReference type="InterPro" id="IPR015422">
    <property type="entry name" value="PyrdxlP-dep_Trfase_small"/>
</dbReference>
<dbReference type="NCBIfam" id="TIGR01822">
    <property type="entry name" value="2am3keto_CoA"/>
    <property type="match status" value="1"/>
</dbReference>